<feature type="region of interest" description="Disordered" evidence="6">
    <location>
        <begin position="174"/>
        <end position="216"/>
    </location>
</feature>
<keyword evidence="4" id="KW-0508">mRNA splicing</keyword>
<dbReference type="VEuPathDB" id="FungiDB:SPPG_07376"/>
<feature type="compositionally biased region" description="Basic and acidic residues" evidence="6">
    <location>
        <begin position="202"/>
        <end position="216"/>
    </location>
</feature>
<protein>
    <submittedName>
        <fullName evidence="7">Uncharacterized protein</fullName>
    </submittedName>
</protein>
<dbReference type="GO" id="GO:0008380">
    <property type="term" value="P:RNA splicing"/>
    <property type="evidence" value="ECO:0007669"/>
    <property type="project" value="UniProtKB-KW"/>
</dbReference>
<evidence type="ECO:0000256" key="4">
    <source>
        <dbReference type="ARBA" id="ARBA00023187"/>
    </source>
</evidence>
<evidence type="ECO:0000256" key="6">
    <source>
        <dbReference type="SAM" id="MobiDB-lite"/>
    </source>
</evidence>
<dbReference type="GeneID" id="27690596"/>
<evidence type="ECO:0000256" key="3">
    <source>
        <dbReference type="ARBA" id="ARBA00022664"/>
    </source>
</evidence>
<dbReference type="AlphaFoldDB" id="A0A0L0H9X3"/>
<evidence type="ECO:0000256" key="5">
    <source>
        <dbReference type="ARBA" id="ARBA00023242"/>
    </source>
</evidence>
<dbReference type="GO" id="GO:0000381">
    <property type="term" value="P:regulation of alternative mRNA splicing, via spliceosome"/>
    <property type="evidence" value="ECO:0007669"/>
    <property type="project" value="InterPro"/>
</dbReference>
<comment type="similarity">
    <text evidence="2">Belongs to the fl(2)d family.</text>
</comment>
<sequence length="216" mass="24496">MLAKYQEEITKKDEAESALLLALNKKQQDLTNLSGEVDELTKQSIPEIQAMRRKLLDPTWVLVYKAMRKELEEKNKKIENLQREVLGTGFTPYSITGKKLVAKLKALQTENEELGKQLCQGRVEQLQTALGIQKAMVAKLERKLEEADRIAVNLDRENEDMQATIFRLSAELQKHEERIGPSPSAEEAGDAGMSGYEVQNATKREGEIKDAEQQRQ</sequence>
<evidence type="ECO:0000313" key="8">
    <source>
        <dbReference type="Proteomes" id="UP000053201"/>
    </source>
</evidence>
<dbReference type="STRING" id="645134.A0A0L0H9X3"/>
<dbReference type="RefSeq" id="XP_016605498.1">
    <property type="nucleotide sequence ID" value="XM_016755542.1"/>
</dbReference>
<evidence type="ECO:0000256" key="1">
    <source>
        <dbReference type="ARBA" id="ARBA00004123"/>
    </source>
</evidence>
<name>A0A0L0H9X3_SPIPD</name>
<dbReference type="GO" id="GO:0006397">
    <property type="term" value="P:mRNA processing"/>
    <property type="evidence" value="ECO:0007669"/>
    <property type="project" value="UniProtKB-KW"/>
</dbReference>
<dbReference type="OrthoDB" id="3366661at2759"/>
<gene>
    <name evidence="7" type="ORF">SPPG_07376</name>
</gene>
<dbReference type="InterPro" id="IPR033757">
    <property type="entry name" value="WTAP"/>
</dbReference>
<evidence type="ECO:0000256" key="2">
    <source>
        <dbReference type="ARBA" id="ARBA00010313"/>
    </source>
</evidence>
<evidence type="ECO:0000313" key="7">
    <source>
        <dbReference type="EMBL" id="KNC97458.1"/>
    </source>
</evidence>
<proteinExistence type="inferred from homology"/>
<keyword evidence="8" id="KW-1185">Reference proteome</keyword>
<dbReference type="OMA" id="AVHEEFI"/>
<dbReference type="PANTHER" id="PTHR15217">
    <property type="entry name" value="WILMS' TUMOR 1-ASSOCIATING PROTEIN"/>
    <property type="match status" value="1"/>
</dbReference>
<dbReference type="Proteomes" id="UP000053201">
    <property type="component" value="Unassembled WGS sequence"/>
</dbReference>
<dbReference type="GO" id="GO:0016556">
    <property type="term" value="P:mRNA modification"/>
    <property type="evidence" value="ECO:0007669"/>
    <property type="project" value="InterPro"/>
</dbReference>
<dbReference type="EMBL" id="KQ257464">
    <property type="protein sequence ID" value="KNC97458.1"/>
    <property type="molecule type" value="Genomic_DNA"/>
</dbReference>
<accession>A0A0L0H9X3</accession>
<keyword evidence="5" id="KW-0539">Nucleus</keyword>
<organism evidence="7 8">
    <name type="scientific">Spizellomyces punctatus (strain DAOM BR117)</name>
    <dbReference type="NCBI Taxonomy" id="645134"/>
    <lineage>
        <taxon>Eukaryota</taxon>
        <taxon>Fungi</taxon>
        <taxon>Fungi incertae sedis</taxon>
        <taxon>Chytridiomycota</taxon>
        <taxon>Chytridiomycota incertae sedis</taxon>
        <taxon>Chytridiomycetes</taxon>
        <taxon>Spizellomycetales</taxon>
        <taxon>Spizellomycetaceae</taxon>
        <taxon>Spizellomyces</taxon>
    </lineage>
</organism>
<dbReference type="Pfam" id="PF17098">
    <property type="entry name" value="Wtap"/>
    <property type="match status" value="1"/>
</dbReference>
<dbReference type="PANTHER" id="PTHR15217:SF0">
    <property type="entry name" value="PRE-MRNA-SPLICING REGULATOR WTAP"/>
    <property type="match status" value="1"/>
</dbReference>
<reference evidence="7 8" key="1">
    <citation type="submission" date="2009-08" db="EMBL/GenBank/DDBJ databases">
        <title>The Genome Sequence of Spizellomyces punctatus strain DAOM BR117.</title>
        <authorList>
            <consortium name="The Broad Institute Genome Sequencing Platform"/>
            <person name="Russ C."/>
            <person name="Cuomo C."/>
            <person name="Shea T."/>
            <person name="Young S.K."/>
            <person name="Zeng Q."/>
            <person name="Koehrsen M."/>
            <person name="Haas B."/>
            <person name="Borodovsky M."/>
            <person name="Guigo R."/>
            <person name="Alvarado L."/>
            <person name="Berlin A."/>
            <person name="Bochicchio J."/>
            <person name="Borenstein D."/>
            <person name="Chapman S."/>
            <person name="Chen Z."/>
            <person name="Engels R."/>
            <person name="Freedman E."/>
            <person name="Gellesch M."/>
            <person name="Goldberg J."/>
            <person name="Griggs A."/>
            <person name="Gujja S."/>
            <person name="Heiman D."/>
            <person name="Hepburn T."/>
            <person name="Howarth C."/>
            <person name="Jen D."/>
            <person name="Larson L."/>
            <person name="Lewis B."/>
            <person name="Mehta T."/>
            <person name="Park D."/>
            <person name="Pearson M."/>
            <person name="Roberts A."/>
            <person name="Saif S."/>
            <person name="Shenoy N."/>
            <person name="Sisk P."/>
            <person name="Stolte C."/>
            <person name="Sykes S."/>
            <person name="Thomson T."/>
            <person name="Walk T."/>
            <person name="White J."/>
            <person name="Yandava C."/>
            <person name="Burger G."/>
            <person name="Gray M.W."/>
            <person name="Holland P.W.H."/>
            <person name="King N."/>
            <person name="Lang F.B.F."/>
            <person name="Roger A.J."/>
            <person name="Ruiz-Trillo I."/>
            <person name="Lander E."/>
            <person name="Nusbaum C."/>
        </authorList>
    </citation>
    <scope>NUCLEOTIDE SEQUENCE [LARGE SCALE GENOMIC DNA]</scope>
    <source>
        <strain evidence="7 8">DAOM BR117</strain>
    </source>
</reference>
<dbReference type="InParanoid" id="A0A0L0H9X3"/>
<dbReference type="eggNOG" id="KOG2991">
    <property type="taxonomic scope" value="Eukaryota"/>
</dbReference>
<keyword evidence="3" id="KW-0507">mRNA processing</keyword>
<comment type="subcellular location">
    <subcellularLocation>
        <location evidence="1">Nucleus</location>
    </subcellularLocation>
</comment>
<dbReference type="GO" id="GO:0005634">
    <property type="term" value="C:nucleus"/>
    <property type="evidence" value="ECO:0007669"/>
    <property type="project" value="UniProtKB-SubCell"/>
</dbReference>